<dbReference type="Proteomes" id="UP000051291">
    <property type="component" value="Unassembled WGS sequence"/>
</dbReference>
<sequence>MVESLNSKADVVEKAVYHHGTGTYGQIMVGNKAFEFYGDNVNHYLQIPWDEVNQIIASLYFKGRYIPRFAVQTKKGKMYIFSSKEPKKVLRACRNYIDSNKIVRSLTFFQVLRRNIKRIIKANK</sequence>
<dbReference type="AlphaFoldDB" id="A0A0R1ZJX4"/>
<dbReference type="RefSeq" id="WP_057906142.1">
    <property type="nucleotide sequence ID" value="NZ_AYYZ01000005.1"/>
</dbReference>
<organism evidence="1 2">
    <name type="scientific">Ligilactobacillus araffinosus DSM 20653</name>
    <dbReference type="NCBI Taxonomy" id="1423820"/>
    <lineage>
        <taxon>Bacteria</taxon>
        <taxon>Bacillati</taxon>
        <taxon>Bacillota</taxon>
        <taxon>Bacilli</taxon>
        <taxon>Lactobacillales</taxon>
        <taxon>Lactobacillaceae</taxon>
        <taxon>Ligilactobacillus</taxon>
    </lineage>
</organism>
<evidence type="ECO:0000313" key="2">
    <source>
        <dbReference type="Proteomes" id="UP000051291"/>
    </source>
</evidence>
<dbReference type="PATRIC" id="fig|1423820.4.peg.807"/>
<accession>A0A0R1ZJX4</accession>
<dbReference type="EMBL" id="AYYZ01000005">
    <property type="protein sequence ID" value="KRM53220.1"/>
    <property type="molecule type" value="Genomic_DNA"/>
</dbReference>
<name>A0A0R1ZJX4_9LACO</name>
<dbReference type="InterPro" id="IPR010360">
    <property type="entry name" value="DUF956"/>
</dbReference>
<evidence type="ECO:0008006" key="3">
    <source>
        <dbReference type="Google" id="ProtNLM"/>
    </source>
</evidence>
<dbReference type="PIRSF" id="PIRSF021265">
    <property type="entry name" value="DUF956"/>
    <property type="match status" value="1"/>
</dbReference>
<comment type="caution">
    <text evidence="1">The sequence shown here is derived from an EMBL/GenBank/DDBJ whole genome shotgun (WGS) entry which is preliminary data.</text>
</comment>
<keyword evidence="2" id="KW-1185">Reference proteome</keyword>
<protein>
    <recommendedName>
        <fullName evidence="3">DUF956 family protein</fullName>
    </recommendedName>
</protein>
<proteinExistence type="predicted"/>
<dbReference type="STRING" id="1423820.FC64_GL000791"/>
<evidence type="ECO:0000313" key="1">
    <source>
        <dbReference type="EMBL" id="KRM53220.1"/>
    </source>
</evidence>
<gene>
    <name evidence="1" type="ORF">FC64_GL000791</name>
</gene>
<dbReference type="Pfam" id="PF06115">
    <property type="entry name" value="DUF956"/>
    <property type="match status" value="1"/>
</dbReference>
<reference evidence="1 2" key="1">
    <citation type="journal article" date="2015" name="Genome Announc.">
        <title>Expanding the biotechnology potential of lactobacilli through comparative genomics of 213 strains and associated genera.</title>
        <authorList>
            <person name="Sun Z."/>
            <person name="Harris H.M."/>
            <person name="McCann A."/>
            <person name="Guo C."/>
            <person name="Argimon S."/>
            <person name="Zhang W."/>
            <person name="Yang X."/>
            <person name="Jeffery I.B."/>
            <person name="Cooney J.C."/>
            <person name="Kagawa T.F."/>
            <person name="Liu W."/>
            <person name="Song Y."/>
            <person name="Salvetti E."/>
            <person name="Wrobel A."/>
            <person name="Rasinkangas P."/>
            <person name="Parkhill J."/>
            <person name="Rea M.C."/>
            <person name="O'Sullivan O."/>
            <person name="Ritari J."/>
            <person name="Douillard F.P."/>
            <person name="Paul Ross R."/>
            <person name="Yang R."/>
            <person name="Briner A.E."/>
            <person name="Felis G.E."/>
            <person name="de Vos W.M."/>
            <person name="Barrangou R."/>
            <person name="Klaenhammer T.R."/>
            <person name="Caufield P.W."/>
            <person name="Cui Y."/>
            <person name="Zhang H."/>
            <person name="O'Toole P.W."/>
        </authorList>
    </citation>
    <scope>NUCLEOTIDE SEQUENCE [LARGE SCALE GENOMIC DNA]</scope>
    <source>
        <strain evidence="1 2">DSM 20653</strain>
    </source>
</reference>